<sequence length="399" mass="41641">MQPAVPPADAAGVVVERRDVRAAIEVAIGFRVVDGETTLRGLRLSRRHLVVEEAEAPRARSAMLHVPLSGFELVLPLRLVPAEVEGAADAGVRRYEMVELDARTEATLVQLVRVVTAGWLPTAEDLAAGWDAETPRPGESAAAVRRRTMPWVALVVSLIALVGGVAAIGSKLYADWTTIGAEAAAIIAPRIDLISGEYGTVVAGGPSMRTRVKPGDTLVTVESDEIRAGIETERANLAYFGAAAPDLGAEDSHVGLGPNPLRAELARRRLEALEQRAAALTFRSNCDCSVLWAAAPGTRVAPGMLLMSLMAAGQDQIKAAALIAPADAVSVVSGQPALVRAAGGAEFAASVEAVRYQFAPMPMIGLGDPADGRATVILRFDGPLGDLAPGTPVTVVISR</sequence>
<organism evidence="2 3">
    <name type="scientific">Prosthecomicrobium pneumaticum</name>
    <dbReference type="NCBI Taxonomy" id="81895"/>
    <lineage>
        <taxon>Bacteria</taxon>
        <taxon>Pseudomonadati</taxon>
        <taxon>Pseudomonadota</taxon>
        <taxon>Alphaproteobacteria</taxon>
        <taxon>Hyphomicrobiales</taxon>
        <taxon>Kaistiaceae</taxon>
        <taxon>Prosthecomicrobium</taxon>
    </lineage>
</organism>
<keyword evidence="1" id="KW-0472">Membrane</keyword>
<keyword evidence="3" id="KW-1185">Reference proteome</keyword>
<dbReference type="AlphaFoldDB" id="A0A7W9L433"/>
<keyword evidence="1" id="KW-1133">Transmembrane helix</keyword>
<dbReference type="RefSeq" id="WP_183858585.1">
    <property type="nucleotide sequence ID" value="NZ_JACHOO010000014.1"/>
</dbReference>
<proteinExistence type="predicted"/>
<gene>
    <name evidence="2" type="ORF">GGQ63_004255</name>
</gene>
<reference evidence="2 3" key="1">
    <citation type="submission" date="2020-08" db="EMBL/GenBank/DDBJ databases">
        <title>Genomic Encyclopedia of Type Strains, Phase IV (KMG-IV): sequencing the most valuable type-strain genomes for metagenomic binning, comparative biology and taxonomic classification.</title>
        <authorList>
            <person name="Goeker M."/>
        </authorList>
    </citation>
    <scope>NUCLEOTIDE SEQUENCE [LARGE SCALE GENOMIC DNA]</scope>
    <source>
        <strain evidence="2 3">DSM 16268</strain>
    </source>
</reference>
<evidence type="ECO:0000256" key="1">
    <source>
        <dbReference type="SAM" id="Phobius"/>
    </source>
</evidence>
<protein>
    <submittedName>
        <fullName evidence="2">Uncharacterized protein</fullName>
    </submittedName>
</protein>
<feature type="transmembrane region" description="Helical" evidence="1">
    <location>
        <begin position="151"/>
        <end position="169"/>
    </location>
</feature>
<accession>A0A7W9L433</accession>
<keyword evidence="1" id="KW-0812">Transmembrane</keyword>
<evidence type="ECO:0000313" key="2">
    <source>
        <dbReference type="EMBL" id="MBB5755154.1"/>
    </source>
</evidence>
<name>A0A7W9L433_9HYPH</name>
<dbReference type="EMBL" id="JACHOO010000014">
    <property type="protein sequence ID" value="MBB5755154.1"/>
    <property type="molecule type" value="Genomic_DNA"/>
</dbReference>
<dbReference type="Proteomes" id="UP000523821">
    <property type="component" value="Unassembled WGS sequence"/>
</dbReference>
<evidence type="ECO:0000313" key="3">
    <source>
        <dbReference type="Proteomes" id="UP000523821"/>
    </source>
</evidence>
<comment type="caution">
    <text evidence="2">The sequence shown here is derived from an EMBL/GenBank/DDBJ whole genome shotgun (WGS) entry which is preliminary data.</text>
</comment>